<evidence type="ECO:0000256" key="5">
    <source>
        <dbReference type="ARBA" id="ARBA00023004"/>
    </source>
</evidence>
<feature type="compositionally biased region" description="Polar residues" evidence="9">
    <location>
        <begin position="707"/>
        <end position="719"/>
    </location>
</feature>
<evidence type="ECO:0000313" key="12">
    <source>
        <dbReference type="Proteomes" id="UP000030748"/>
    </source>
</evidence>
<dbReference type="InterPro" id="IPR003651">
    <property type="entry name" value="Endonuclease3_FeS-loop_motif"/>
</dbReference>
<evidence type="ECO:0000256" key="3">
    <source>
        <dbReference type="ARBA" id="ARBA00005646"/>
    </source>
</evidence>
<evidence type="ECO:0000256" key="1">
    <source>
        <dbReference type="ARBA" id="ARBA00001966"/>
    </source>
</evidence>
<dbReference type="SMART" id="SM00525">
    <property type="entry name" value="FES"/>
    <property type="match status" value="1"/>
</dbReference>
<dbReference type="GO" id="GO:0046872">
    <property type="term" value="F:metal ion binding"/>
    <property type="evidence" value="ECO:0007669"/>
    <property type="project" value="UniProtKB-KW"/>
</dbReference>
<dbReference type="eggNOG" id="ENOG502RZU8">
    <property type="taxonomic scope" value="Eukaryota"/>
</dbReference>
<comment type="similarity">
    <text evidence="3">Belongs to the DNA glycosylase family. DEMETER subfamily.</text>
</comment>
<dbReference type="GO" id="GO:0141166">
    <property type="term" value="P:chromosomal 5-methylcytosine DNA demethylation pathway"/>
    <property type="evidence" value="ECO:0007669"/>
    <property type="project" value="InterPro"/>
</dbReference>
<feature type="domain" description="Demeter RRM-fold" evidence="10">
    <location>
        <begin position="1149"/>
        <end position="1249"/>
    </location>
</feature>
<evidence type="ECO:0000256" key="7">
    <source>
        <dbReference type="ARBA" id="ARBA00023125"/>
    </source>
</evidence>
<evidence type="ECO:0000256" key="9">
    <source>
        <dbReference type="SAM" id="MobiDB-lite"/>
    </source>
</evidence>
<dbReference type="InterPro" id="IPR003265">
    <property type="entry name" value="HhH-GPD_domain"/>
</dbReference>
<dbReference type="EMBL" id="KI630578">
    <property type="protein sequence ID" value="EYU36975.1"/>
    <property type="molecule type" value="Genomic_DNA"/>
</dbReference>
<evidence type="ECO:0000259" key="10">
    <source>
        <dbReference type="Pfam" id="PF15628"/>
    </source>
</evidence>
<dbReference type="AlphaFoldDB" id="A0A022RDM3"/>
<keyword evidence="5" id="KW-0408">Iron</keyword>
<feature type="compositionally biased region" description="Basic residues" evidence="9">
    <location>
        <begin position="1"/>
        <end position="10"/>
    </location>
</feature>
<feature type="region of interest" description="Disordered" evidence="9">
    <location>
        <begin position="384"/>
        <end position="404"/>
    </location>
</feature>
<dbReference type="Proteomes" id="UP000030748">
    <property type="component" value="Unassembled WGS sequence"/>
</dbReference>
<keyword evidence="4" id="KW-0479">Metal-binding</keyword>
<dbReference type="GO" id="GO:0019104">
    <property type="term" value="F:DNA N-glycosylase activity"/>
    <property type="evidence" value="ECO:0007669"/>
    <property type="project" value="InterPro"/>
</dbReference>
<reference evidence="11 12" key="1">
    <citation type="journal article" date="2013" name="Proc. Natl. Acad. Sci. U.S.A.">
        <title>Fine-scale variation in meiotic recombination in Mimulus inferred from population shotgun sequencing.</title>
        <authorList>
            <person name="Hellsten U."/>
            <person name="Wright K.M."/>
            <person name="Jenkins J."/>
            <person name="Shu S."/>
            <person name="Yuan Y."/>
            <person name="Wessler S.R."/>
            <person name="Schmutz J."/>
            <person name="Willis J.H."/>
            <person name="Rokhsar D.S."/>
        </authorList>
    </citation>
    <scope>NUCLEOTIDE SEQUENCE [LARGE SCALE GENOMIC DNA]</scope>
    <source>
        <strain evidence="12">cv. DUN x IM62</strain>
    </source>
</reference>
<dbReference type="InterPro" id="IPR011257">
    <property type="entry name" value="DNA_glycosylase"/>
</dbReference>
<comment type="subcellular location">
    <subcellularLocation>
        <location evidence="2">Nucleus</location>
    </subcellularLocation>
</comment>
<dbReference type="Gene3D" id="1.10.340.30">
    <property type="entry name" value="Hypothetical protein, domain 2"/>
    <property type="match status" value="1"/>
</dbReference>
<organism evidence="11 12">
    <name type="scientific">Erythranthe guttata</name>
    <name type="common">Yellow monkey flower</name>
    <name type="synonym">Mimulus guttatus</name>
    <dbReference type="NCBI Taxonomy" id="4155"/>
    <lineage>
        <taxon>Eukaryota</taxon>
        <taxon>Viridiplantae</taxon>
        <taxon>Streptophyta</taxon>
        <taxon>Embryophyta</taxon>
        <taxon>Tracheophyta</taxon>
        <taxon>Spermatophyta</taxon>
        <taxon>Magnoliopsida</taxon>
        <taxon>eudicotyledons</taxon>
        <taxon>Gunneridae</taxon>
        <taxon>Pentapetalae</taxon>
        <taxon>asterids</taxon>
        <taxon>lamiids</taxon>
        <taxon>Lamiales</taxon>
        <taxon>Phrymaceae</taxon>
        <taxon>Erythranthe</taxon>
    </lineage>
</organism>
<dbReference type="Pfam" id="PF15628">
    <property type="entry name" value="RRM_DME"/>
    <property type="match status" value="1"/>
</dbReference>
<name>A0A022RDM3_ERYGU</name>
<feature type="compositionally biased region" description="Basic residues" evidence="9">
    <location>
        <begin position="47"/>
        <end position="59"/>
    </location>
</feature>
<gene>
    <name evidence="11" type="ORF">MIMGU_mgv1a000323mg</name>
</gene>
<dbReference type="PANTHER" id="PTHR46213:SF13">
    <property type="entry name" value="DEMETER-LIKE PROTEIN 2-RELATED"/>
    <property type="match status" value="1"/>
</dbReference>
<dbReference type="InterPro" id="IPR023170">
    <property type="entry name" value="HhH_base_excis_C"/>
</dbReference>
<evidence type="ECO:0000313" key="11">
    <source>
        <dbReference type="EMBL" id="EYU36975.1"/>
    </source>
</evidence>
<dbReference type="InterPro" id="IPR028925">
    <property type="entry name" value="RRM_DME"/>
</dbReference>
<keyword evidence="7" id="KW-0238">DNA-binding</keyword>
<dbReference type="GO" id="GO:0035514">
    <property type="term" value="F:DNA demethylase activity"/>
    <property type="evidence" value="ECO:0007669"/>
    <property type="project" value="InterPro"/>
</dbReference>
<evidence type="ECO:0000256" key="4">
    <source>
        <dbReference type="ARBA" id="ARBA00022723"/>
    </source>
</evidence>
<feature type="compositionally biased region" description="Acidic residues" evidence="9">
    <location>
        <begin position="391"/>
        <end position="404"/>
    </location>
</feature>
<evidence type="ECO:0000256" key="6">
    <source>
        <dbReference type="ARBA" id="ARBA00023014"/>
    </source>
</evidence>
<dbReference type="Gene3D" id="1.10.1670.10">
    <property type="entry name" value="Helix-hairpin-Helix base-excision DNA repair enzymes (C-terminal)"/>
    <property type="match status" value="1"/>
</dbReference>
<dbReference type="PANTHER" id="PTHR46213">
    <property type="entry name" value="TRANSCRIPTIONAL ACTIVATOR DEMETER"/>
    <property type="match status" value="1"/>
</dbReference>
<evidence type="ECO:0000256" key="2">
    <source>
        <dbReference type="ARBA" id="ARBA00004123"/>
    </source>
</evidence>
<dbReference type="InterPro" id="IPR044811">
    <property type="entry name" value="DME/ROS1"/>
</dbReference>
<dbReference type="GO" id="GO:0006284">
    <property type="term" value="P:base-excision repair"/>
    <property type="evidence" value="ECO:0007669"/>
    <property type="project" value="InterPro"/>
</dbReference>
<dbReference type="GO" id="GO:0003677">
    <property type="term" value="F:DNA binding"/>
    <property type="evidence" value="ECO:0007669"/>
    <property type="project" value="UniProtKB-KW"/>
</dbReference>
<keyword evidence="6" id="KW-0411">Iron-sulfur</keyword>
<dbReference type="GO" id="GO:0005634">
    <property type="term" value="C:nucleus"/>
    <property type="evidence" value="ECO:0007669"/>
    <property type="project" value="UniProtKB-SubCell"/>
</dbReference>
<comment type="cofactor">
    <cofactor evidence="1">
        <name>[4Fe-4S] cluster</name>
        <dbReference type="ChEBI" id="CHEBI:49883"/>
    </cofactor>
</comment>
<feature type="compositionally biased region" description="Basic and acidic residues" evidence="9">
    <location>
        <begin position="728"/>
        <end position="740"/>
    </location>
</feature>
<feature type="compositionally biased region" description="Basic residues" evidence="9">
    <location>
        <begin position="18"/>
        <end position="30"/>
    </location>
</feature>
<evidence type="ECO:0000256" key="8">
    <source>
        <dbReference type="ARBA" id="ARBA00023242"/>
    </source>
</evidence>
<proteinExistence type="inferred from homology"/>
<keyword evidence="8" id="KW-0539">Nucleus</keyword>
<keyword evidence="12" id="KW-1185">Reference proteome</keyword>
<feature type="region of interest" description="Disordered" evidence="9">
    <location>
        <begin position="1"/>
        <end position="66"/>
    </location>
</feature>
<sequence length="1258" mass="143331">MNQTSRKRSRKAMESNKKPQKRPKIKRHRPKVFDETKPLKPLTPKPRTPKRPKPVKKQIPKPVASPLKDLRIEEVSEYKRNGSCRQKLDFEVQNCVVSQNIPTVCDGIQIEPEAEPKQQSSSRFSSPIIVYRRVFRPNECLKNSRKTGPNCPKVFKKKRTMRKRAIVFDKYIGIVGGTVPPPRKRRRTAAGNEPLSLCHMAIHFKRKPRSLTQRRKSPNAWISVGKVSKKVGPTLNLTWKATLKKKRSNKSTSRLDLSSFVSDISKLQLSEAFLLKAFSIRTRDRDVDKFAACVDIQDKVIQDLETKNSTEKEEILKDCVVVSCNKISTQREEIPQDYGLSCNESIHRCLADEVMLEVEAYPPVNGETSEVKCANETRSFSDIATPNFEGPCDEEENVSENDNPSDEALAEALADFATERMECLNIEDRCNEIVVRDQNANGAIVPSEGKFNPIKKQRKQWPKVELDPEFMLVEKCEGEKDTEQQDEDVTAKYWREQKALFRGRVDSFMARMRLIQGMHSIFLDRILAFGLNLLFKCIFSLFEFLKFWINDLKYIEFSGDKRFSKWKGSVVDSVVGVYLTQNVSDHLSSSAFMALKARFPPAPETEHNDCEGACDCGHDIPQVIITEPPEPPSDKSEEVPITENCPSPPPTNQVPPSVKSDEFPMTDNCPSPPPTSQVPHSDKSEKLSENCPSPDPSNRVEFDQENGIGTTPSFQTESTPGKKKGKAKEKPEINWDELRKQTLAGNSRKRTKDEADSVNWEAVRQAPVEELAKTILDRGMNNLLAARIKDFLDRIYKDHGSIDLEWLRDAPEDKAKDYLLSITGLGLKSVECVRLLSLHHHAFPVDTNVCRILVRLGWVPMRLPKDVLIHDLNQYPSLDDVQNYIWPRLCDYSQPDLYELHCQLIVCGKALCTKRQPNCNACPMRGDCRHFASAFASTRFRLDGSRAENVTNEYLTASSQGSSNMNTSQPEISYLDGDFSTDGNKNNNTCNSEPFIEFPESPKASSSSTEFLERDIEDFGEPDESEIPTIKINSEEFIRNVRSIIGEDNETSRELVILRPEFASIPVPKLKDVKRLRTVHHVFELPDTHPLLSGFRKVEIDEPSPYLFAMWASDETLNYSQESRQDSNCEELIAGESSQQNQNDTIVHGTIMIPCRTFNRGSFPLNGTYFQTIEVFADHKSSRNPIAVPRKLLWNLRRRLLYCGTSLTSICRDLSTEELQHMFWRGFICVRAVDTKYGRAMPLAKRFHHCKTRHIDDE</sequence>
<protein>
    <recommendedName>
        <fullName evidence="10">Demeter RRM-fold domain-containing protein</fullName>
    </recommendedName>
</protein>
<dbReference type="SUPFAM" id="SSF48150">
    <property type="entry name" value="DNA-glycosylase"/>
    <property type="match status" value="1"/>
</dbReference>
<dbReference type="GO" id="GO:0051539">
    <property type="term" value="F:4 iron, 4 sulfur cluster binding"/>
    <property type="evidence" value="ECO:0007669"/>
    <property type="project" value="InterPro"/>
</dbReference>
<feature type="region of interest" description="Disordered" evidence="9">
    <location>
        <begin position="622"/>
        <end position="753"/>
    </location>
</feature>
<dbReference type="CDD" id="cd00056">
    <property type="entry name" value="ENDO3c"/>
    <property type="match status" value="1"/>
</dbReference>
<accession>A0A022RDM3</accession>